<comment type="similarity">
    <text evidence="1 2">Belongs to the short-chain dehydrogenases/reductases (SDR) family.</text>
</comment>
<dbReference type="EMBL" id="LMZQ01000001">
    <property type="protein sequence ID" value="KRT18003.1"/>
    <property type="molecule type" value="Genomic_DNA"/>
</dbReference>
<dbReference type="InterPro" id="IPR002347">
    <property type="entry name" value="SDR_fam"/>
</dbReference>
<dbReference type="OrthoDB" id="9804774at2"/>
<comment type="caution">
    <text evidence="3">The sequence shown here is derived from an EMBL/GenBank/DDBJ whole genome shotgun (WGS) entry which is preliminary data.</text>
</comment>
<dbReference type="STRING" id="687842.ASU31_01555"/>
<dbReference type="CDD" id="cd05233">
    <property type="entry name" value="SDR_c"/>
    <property type="match status" value="1"/>
</dbReference>
<dbReference type="FunFam" id="3.40.50.720:FF:000084">
    <property type="entry name" value="Short-chain dehydrogenase reductase"/>
    <property type="match status" value="1"/>
</dbReference>
<dbReference type="PRINTS" id="PR00081">
    <property type="entry name" value="GDHRDH"/>
</dbReference>
<proteinExistence type="inferred from homology"/>
<dbReference type="Proteomes" id="UP000051950">
    <property type="component" value="Unassembled WGS sequence"/>
</dbReference>
<keyword evidence="4" id="KW-1185">Reference proteome</keyword>
<gene>
    <name evidence="3" type="ORF">ASU31_01555</name>
</gene>
<evidence type="ECO:0000313" key="4">
    <source>
        <dbReference type="Proteomes" id="UP000051950"/>
    </source>
</evidence>
<reference evidence="3 4" key="1">
    <citation type="submission" date="2015-11" db="EMBL/GenBank/DDBJ databases">
        <title>Sequence of Pedobacter ginsenosidimutans.</title>
        <authorList>
            <person name="Carson E."/>
            <person name="Keyser V."/>
            <person name="Newman J."/>
            <person name="Miller J."/>
        </authorList>
    </citation>
    <scope>NUCLEOTIDE SEQUENCE [LARGE SCALE GENOMIC DNA]</scope>
    <source>
        <strain evidence="3 4">KACC 14530</strain>
    </source>
</reference>
<dbReference type="SUPFAM" id="SSF51735">
    <property type="entry name" value="NAD(P)-binding Rossmann-fold domains"/>
    <property type="match status" value="1"/>
</dbReference>
<dbReference type="PANTHER" id="PTHR42879:SF2">
    <property type="entry name" value="3-OXOACYL-[ACYL-CARRIER-PROTEIN] REDUCTASE FABG"/>
    <property type="match status" value="1"/>
</dbReference>
<dbReference type="InterPro" id="IPR036291">
    <property type="entry name" value="NAD(P)-bd_dom_sf"/>
</dbReference>
<dbReference type="AlphaFoldDB" id="A0A0T5VVW5"/>
<sequence length="264" mass="28493">MDLQLKHKTAFISGSTAGIGFAIAESLLKEGVKVIINGRSQSSVNDAVKSLQGIAGKEFISGIAADFSKADEVSSLIDKLPEIDILINNAGIFEPKAFEEISDEDWFRFFEVNVMSGIRLSRQLFPKMLKKNWGRIIFISSESAVFIPDEMIHYGMTKTAQLAVSRGLAELTQGTGVTVNSILPGPTKSKGVGGFIEDLAKNGNITIAEVEADFFKNMRPTSLLQRFLDVSEIANAVTFYVSPLASGTNGAAIRVEGGLVRSIL</sequence>
<evidence type="ECO:0000256" key="1">
    <source>
        <dbReference type="ARBA" id="ARBA00006484"/>
    </source>
</evidence>
<dbReference type="Pfam" id="PF00106">
    <property type="entry name" value="adh_short"/>
    <property type="match status" value="1"/>
</dbReference>
<evidence type="ECO:0000256" key="2">
    <source>
        <dbReference type="RuleBase" id="RU000363"/>
    </source>
</evidence>
<evidence type="ECO:0000313" key="3">
    <source>
        <dbReference type="EMBL" id="KRT18003.1"/>
    </source>
</evidence>
<organism evidence="3 4">
    <name type="scientific">Pedobacter ginsenosidimutans</name>
    <dbReference type="NCBI Taxonomy" id="687842"/>
    <lineage>
        <taxon>Bacteria</taxon>
        <taxon>Pseudomonadati</taxon>
        <taxon>Bacteroidota</taxon>
        <taxon>Sphingobacteriia</taxon>
        <taxon>Sphingobacteriales</taxon>
        <taxon>Sphingobacteriaceae</taxon>
        <taxon>Pedobacter</taxon>
    </lineage>
</organism>
<dbReference type="InterPro" id="IPR050259">
    <property type="entry name" value="SDR"/>
</dbReference>
<name>A0A0T5VVW5_9SPHI</name>
<protein>
    <submittedName>
        <fullName evidence="3">Oxidoreductase</fullName>
    </submittedName>
</protein>
<dbReference type="Gene3D" id="3.40.50.720">
    <property type="entry name" value="NAD(P)-binding Rossmann-like Domain"/>
    <property type="match status" value="1"/>
</dbReference>
<dbReference type="RefSeq" id="WP_057930632.1">
    <property type="nucleotide sequence ID" value="NZ_LMZQ01000001.1"/>
</dbReference>
<dbReference type="PRINTS" id="PR00080">
    <property type="entry name" value="SDRFAMILY"/>
</dbReference>
<dbReference type="PANTHER" id="PTHR42879">
    <property type="entry name" value="3-OXOACYL-(ACYL-CARRIER-PROTEIN) REDUCTASE"/>
    <property type="match status" value="1"/>
</dbReference>
<accession>A0A0T5VVW5</accession>